<dbReference type="InterPro" id="IPR000719">
    <property type="entry name" value="Prot_kinase_dom"/>
</dbReference>
<comment type="catalytic activity">
    <reaction evidence="15">
        <text>[DNA-directed RNA polymerase] + ATP = phospho-[DNA-directed RNA polymerase] + ADP + H(+)</text>
        <dbReference type="Rhea" id="RHEA:10216"/>
        <dbReference type="Rhea" id="RHEA-COMP:11321"/>
        <dbReference type="Rhea" id="RHEA-COMP:11322"/>
        <dbReference type="ChEBI" id="CHEBI:15378"/>
        <dbReference type="ChEBI" id="CHEBI:30616"/>
        <dbReference type="ChEBI" id="CHEBI:43176"/>
        <dbReference type="ChEBI" id="CHEBI:68546"/>
        <dbReference type="ChEBI" id="CHEBI:456216"/>
        <dbReference type="EC" id="2.7.11.23"/>
    </reaction>
</comment>
<dbReference type="PANTHER" id="PTHR24056">
    <property type="entry name" value="CELL DIVISION PROTEIN KINASE"/>
    <property type="match status" value="1"/>
</dbReference>
<feature type="compositionally biased region" description="Basic residues" evidence="17">
    <location>
        <begin position="508"/>
        <end position="522"/>
    </location>
</feature>
<comment type="catalytic activity">
    <reaction evidence="14">
        <text>L-seryl-[protein] + ATP = O-phospho-L-seryl-[protein] + ADP + H(+)</text>
        <dbReference type="Rhea" id="RHEA:17989"/>
        <dbReference type="Rhea" id="RHEA-COMP:9863"/>
        <dbReference type="Rhea" id="RHEA-COMP:11604"/>
        <dbReference type="ChEBI" id="CHEBI:15378"/>
        <dbReference type="ChEBI" id="CHEBI:29999"/>
        <dbReference type="ChEBI" id="CHEBI:30616"/>
        <dbReference type="ChEBI" id="CHEBI:83421"/>
        <dbReference type="ChEBI" id="CHEBI:456216"/>
        <dbReference type="EC" id="2.7.11.22"/>
    </reaction>
</comment>
<proteinExistence type="inferred from homology"/>
<evidence type="ECO:0000256" key="2">
    <source>
        <dbReference type="ARBA" id="ARBA00012409"/>
    </source>
</evidence>
<evidence type="ECO:0000256" key="9">
    <source>
        <dbReference type="ARBA" id="ARBA00038543"/>
    </source>
</evidence>
<dbReference type="AlphaFoldDB" id="A0A6G0X8N9"/>
<dbReference type="Pfam" id="PF00069">
    <property type="entry name" value="Pkinase"/>
    <property type="match status" value="1"/>
</dbReference>
<keyword evidence="6 16" id="KW-0547">Nucleotide-binding</keyword>
<evidence type="ECO:0000313" key="19">
    <source>
        <dbReference type="EMBL" id="KAF0736347.1"/>
    </source>
</evidence>
<dbReference type="InterPro" id="IPR017441">
    <property type="entry name" value="Protein_kinase_ATP_BS"/>
</dbReference>
<keyword evidence="8 16" id="KW-0067">ATP-binding</keyword>
<dbReference type="GO" id="GO:0005524">
    <property type="term" value="F:ATP binding"/>
    <property type="evidence" value="ECO:0007669"/>
    <property type="project" value="UniProtKB-UniRule"/>
</dbReference>
<dbReference type="GO" id="GO:0032968">
    <property type="term" value="P:positive regulation of transcription elongation by RNA polymerase II"/>
    <property type="evidence" value="ECO:0007669"/>
    <property type="project" value="TreeGrafter"/>
</dbReference>
<name>A0A6G0X8N9_9STRA</name>
<evidence type="ECO:0000256" key="1">
    <source>
        <dbReference type="ARBA" id="ARBA00006485"/>
    </source>
</evidence>
<evidence type="ECO:0000256" key="4">
    <source>
        <dbReference type="ARBA" id="ARBA00022527"/>
    </source>
</evidence>
<sequence>MSDASPPPPPPITTSMDAVMQSFDENPSIGREESSPPPPPPPDTPPPPQMVSPSPPAEVSSPNEPGDVPESNEADLVGRNDIQEIHRQAVYDPLKAGLTPSKGVKLDMPSESPPPPPPEPSGADTSPTPSRWHLGLIDNYTIIDKVGSGTYGEVYKCQHKITKDIVALKKLRQDVEKNGFPVTSIREMKILKQLKHPNIIELKEIVSKPDPPRDGKKPPLYFAFEYMEHDLSGLLNHEKVKFSRTQVQCYMRQLLSGIAFMHGHKVMHRDIKASNLLLNNAGMLKIGDFGLSRYWNEGNARSGRYTNKVVTLWYRPPELLMGATNYDYSIDMWSVGCIFAELLLGRAPLQGRNEVEQLQCIYGLVGVPTKENWPNYDKLPNANVFTPDAKHVCLMAERFKEFPPTTVDLLTKMLTLDPAKRITALDALDHDYFWKIPTCKPKDLPKFPVASTHEYQSKKRHAEEQKAHQAAAAGGPPPAKRPAKPDSRSRYGSYDEASRDSRSYSQQQHRRHHHHHHSHRRSTSREREPSTYK</sequence>
<keyword evidence="7" id="KW-0418">Kinase</keyword>
<evidence type="ECO:0000259" key="18">
    <source>
        <dbReference type="PROSITE" id="PS50011"/>
    </source>
</evidence>
<feature type="domain" description="Protein kinase" evidence="18">
    <location>
        <begin position="140"/>
        <end position="433"/>
    </location>
</feature>
<evidence type="ECO:0000256" key="17">
    <source>
        <dbReference type="SAM" id="MobiDB-lite"/>
    </source>
</evidence>
<evidence type="ECO:0000256" key="14">
    <source>
        <dbReference type="ARBA" id="ARBA00048367"/>
    </source>
</evidence>
<organism evidence="19 20">
    <name type="scientific">Aphanomyces euteiches</name>
    <dbReference type="NCBI Taxonomy" id="100861"/>
    <lineage>
        <taxon>Eukaryota</taxon>
        <taxon>Sar</taxon>
        <taxon>Stramenopiles</taxon>
        <taxon>Oomycota</taxon>
        <taxon>Saprolegniomycetes</taxon>
        <taxon>Saprolegniales</taxon>
        <taxon>Verrucalvaceae</taxon>
        <taxon>Aphanomyces</taxon>
    </lineage>
</organism>
<dbReference type="EMBL" id="VJMJ01000089">
    <property type="protein sequence ID" value="KAF0736347.1"/>
    <property type="molecule type" value="Genomic_DNA"/>
</dbReference>
<keyword evidence="5" id="KW-0808">Transferase</keyword>
<gene>
    <name evidence="19" type="ORF">Ae201684_007367</name>
</gene>
<comment type="similarity">
    <text evidence="1">Belongs to the protein kinase superfamily. CMGC Ser/Thr protein kinase family. CDC2/CDKX subfamily.</text>
</comment>
<dbReference type="GO" id="GO:0005634">
    <property type="term" value="C:nucleus"/>
    <property type="evidence" value="ECO:0007669"/>
    <property type="project" value="TreeGrafter"/>
</dbReference>
<dbReference type="Gene3D" id="1.10.510.10">
    <property type="entry name" value="Transferase(Phosphotransferase) domain 1"/>
    <property type="match status" value="1"/>
</dbReference>
<evidence type="ECO:0000256" key="13">
    <source>
        <dbReference type="ARBA" id="ARBA00047811"/>
    </source>
</evidence>
<feature type="compositionally biased region" description="Basic and acidic residues" evidence="17">
    <location>
        <begin position="455"/>
        <end position="467"/>
    </location>
</feature>
<dbReference type="PROSITE" id="PS00107">
    <property type="entry name" value="PROTEIN_KINASE_ATP"/>
    <property type="match status" value="1"/>
</dbReference>
<keyword evidence="20" id="KW-1185">Reference proteome</keyword>
<dbReference type="PROSITE" id="PS00108">
    <property type="entry name" value="PROTEIN_KINASE_ST"/>
    <property type="match status" value="1"/>
</dbReference>
<dbReference type="SMART" id="SM00220">
    <property type="entry name" value="S_TKc"/>
    <property type="match status" value="1"/>
</dbReference>
<dbReference type="InterPro" id="IPR008271">
    <property type="entry name" value="Ser/Thr_kinase_AS"/>
</dbReference>
<evidence type="ECO:0000256" key="15">
    <source>
        <dbReference type="ARBA" id="ARBA00049280"/>
    </source>
</evidence>
<evidence type="ECO:0000313" key="20">
    <source>
        <dbReference type="Proteomes" id="UP000481153"/>
    </source>
</evidence>
<dbReference type="Proteomes" id="UP000481153">
    <property type="component" value="Unassembled WGS sequence"/>
</dbReference>
<accession>A0A6G0X8N9</accession>
<dbReference type="PROSITE" id="PS50011">
    <property type="entry name" value="PROTEIN_KINASE_DOM"/>
    <property type="match status" value="1"/>
</dbReference>
<keyword evidence="4" id="KW-0723">Serine/threonine-protein kinase</keyword>
<feature type="compositionally biased region" description="Pro residues" evidence="17">
    <location>
        <begin position="111"/>
        <end position="120"/>
    </location>
</feature>
<dbReference type="InterPro" id="IPR050108">
    <property type="entry name" value="CDK"/>
</dbReference>
<evidence type="ECO:0000256" key="10">
    <source>
        <dbReference type="ARBA" id="ARBA00039612"/>
    </source>
</evidence>
<dbReference type="InterPro" id="IPR011009">
    <property type="entry name" value="Kinase-like_dom_sf"/>
</dbReference>
<feature type="binding site" evidence="16">
    <location>
        <position position="169"/>
    </location>
    <ligand>
        <name>ATP</name>
        <dbReference type="ChEBI" id="CHEBI:30616"/>
    </ligand>
</feature>
<dbReference type="GO" id="GO:0008353">
    <property type="term" value="F:RNA polymerase II CTD heptapeptide repeat kinase activity"/>
    <property type="evidence" value="ECO:0007669"/>
    <property type="project" value="UniProtKB-EC"/>
</dbReference>
<dbReference type="GO" id="GO:0000307">
    <property type="term" value="C:cyclin-dependent protein kinase holoenzyme complex"/>
    <property type="evidence" value="ECO:0007669"/>
    <property type="project" value="TreeGrafter"/>
</dbReference>
<dbReference type="FunFam" id="3.30.200.20:FF:000124">
    <property type="entry name" value="Cyclin-dependent kinase 4"/>
    <property type="match status" value="1"/>
</dbReference>
<evidence type="ECO:0000256" key="11">
    <source>
        <dbReference type="ARBA" id="ARBA00041902"/>
    </source>
</evidence>
<dbReference type="SUPFAM" id="SSF56112">
    <property type="entry name" value="Protein kinase-like (PK-like)"/>
    <property type="match status" value="1"/>
</dbReference>
<dbReference type="Gene3D" id="3.30.200.20">
    <property type="entry name" value="Phosphorylase Kinase, domain 1"/>
    <property type="match status" value="1"/>
</dbReference>
<dbReference type="GO" id="GO:0004693">
    <property type="term" value="F:cyclin-dependent protein serine/threonine kinase activity"/>
    <property type="evidence" value="ECO:0007669"/>
    <property type="project" value="UniProtKB-EC"/>
</dbReference>
<feature type="region of interest" description="Disordered" evidence="17">
    <location>
        <begin position="1"/>
        <end position="131"/>
    </location>
</feature>
<evidence type="ECO:0000256" key="8">
    <source>
        <dbReference type="ARBA" id="ARBA00022840"/>
    </source>
</evidence>
<dbReference type="PANTHER" id="PTHR24056:SF546">
    <property type="entry name" value="CYCLIN-DEPENDENT KINASE 12"/>
    <property type="match status" value="1"/>
</dbReference>
<evidence type="ECO:0000256" key="7">
    <source>
        <dbReference type="ARBA" id="ARBA00022777"/>
    </source>
</evidence>
<feature type="compositionally biased region" description="Pro residues" evidence="17">
    <location>
        <begin position="35"/>
        <end position="56"/>
    </location>
</feature>
<evidence type="ECO:0000256" key="12">
    <source>
        <dbReference type="ARBA" id="ARBA00042858"/>
    </source>
</evidence>
<dbReference type="FunFam" id="1.10.510.10:FF:000415">
    <property type="entry name" value="CMGC/CDK/CRK7 protein kinase, variant"/>
    <property type="match status" value="1"/>
</dbReference>
<dbReference type="EC" id="2.7.11.23" evidence="2"/>
<comment type="catalytic activity">
    <reaction evidence="13">
        <text>L-threonyl-[protein] + ATP = O-phospho-L-threonyl-[protein] + ADP + H(+)</text>
        <dbReference type="Rhea" id="RHEA:46608"/>
        <dbReference type="Rhea" id="RHEA-COMP:11060"/>
        <dbReference type="Rhea" id="RHEA-COMP:11605"/>
        <dbReference type="ChEBI" id="CHEBI:15378"/>
        <dbReference type="ChEBI" id="CHEBI:30013"/>
        <dbReference type="ChEBI" id="CHEBI:30616"/>
        <dbReference type="ChEBI" id="CHEBI:61977"/>
        <dbReference type="ChEBI" id="CHEBI:456216"/>
        <dbReference type="EC" id="2.7.11.22"/>
    </reaction>
</comment>
<reference evidence="19 20" key="1">
    <citation type="submission" date="2019-07" db="EMBL/GenBank/DDBJ databases">
        <title>Genomics analysis of Aphanomyces spp. identifies a new class of oomycete effector associated with host adaptation.</title>
        <authorList>
            <person name="Gaulin E."/>
        </authorList>
    </citation>
    <scope>NUCLEOTIDE SEQUENCE [LARGE SCALE GENOMIC DNA]</scope>
    <source>
        <strain evidence="19 20">ATCC 201684</strain>
    </source>
</reference>
<evidence type="ECO:0000256" key="16">
    <source>
        <dbReference type="PROSITE-ProRule" id="PRU10141"/>
    </source>
</evidence>
<evidence type="ECO:0000256" key="5">
    <source>
        <dbReference type="ARBA" id="ARBA00022679"/>
    </source>
</evidence>
<feature type="region of interest" description="Disordered" evidence="17">
    <location>
        <begin position="453"/>
        <end position="533"/>
    </location>
</feature>
<comment type="subunit">
    <text evidence="9">May form a complex composed of at least the catalytic subunit CRK2 and a cyclin.</text>
</comment>
<protein>
    <recommendedName>
        <fullName evidence="10">Cyclin-dependent kinase 2 homolog</fullName>
        <ecNumber evidence="3">2.7.11.22</ecNumber>
        <ecNumber evidence="2">2.7.11.23</ecNumber>
    </recommendedName>
    <alternativeName>
        <fullName evidence="11">Cell division control protein 2 homolog</fullName>
    </alternativeName>
    <alternativeName>
        <fullName evidence="12">cdc2-related kinase 2</fullName>
    </alternativeName>
</protein>
<feature type="compositionally biased region" description="Pro residues" evidence="17">
    <location>
        <begin position="1"/>
        <end position="12"/>
    </location>
</feature>
<feature type="compositionally biased region" description="Basic and acidic residues" evidence="17">
    <location>
        <begin position="76"/>
        <end position="89"/>
    </location>
</feature>
<dbReference type="CDD" id="cd07840">
    <property type="entry name" value="STKc_CDK9_like"/>
    <property type="match status" value="1"/>
</dbReference>
<evidence type="ECO:0000256" key="3">
    <source>
        <dbReference type="ARBA" id="ARBA00012425"/>
    </source>
</evidence>
<comment type="caution">
    <text evidence="19">The sequence shown here is derived from an EMBL/GenBank/DDBJ whole genome shotgun (WGS) entry which is preliminary data.</text>
</comment>
<dbReference type="EC" id="2.7.11.22" evidence="3"/>
<evidence type="ECO:0000256" key="6">
    <source>
        <dbReference type="ARBA" id="ARBA00022741"/>
    </source>
</evidence>
<feature type="compositionally biased region" description="Basic and acidic residues" evidence="17">
    <location>
        <begin position="523"/>
        <end position="533"/>
    </location>
</feature>
<dbReference type="VEuPathDB" id="FungiDB:AeMF1_020364"/>